<reference evidence="1" key="1">
    <citation type="submission" date="2020-08" db="EMBL/GenBank/DDBJ databases">
        <title>Genome public.</title>
        <authorList>
            <person name="Liu C."/>
            <person name="Sun Q."/>
        </authorList>
    </citation>
    <scope>NUCLEOTIDE SEQUENCE</scope>
    <source>
        <strain evidence="1">BX7</strain>
    </source>
</reference>
<dbReference type="EMBL" id="JACRSP010000001">
    <property type="protein sequence ID" value="MBC8535477.1"/>
    <property type="molecule type" value="Genomic_DNA"/>
</dbReference>
<proteinExistence type="predicted"/>
<dbReference type="RefSeq" id="WP_249299206.1">
    <property type="nucleotide sequence ID" value="NZ_JACRSP010000001.1"/>
</dbReference>
<sequence>MIFGKKIEPRCELCEHAVTVVGGGQLLCRKRGMVECGARCRRFRYDPLKRIPKRPAALPEYRQEDFSIE</sequence>
<name>A0A926DCR9_9FIRM</name>
<gene>
    <name evidence="1" type="ORF">H8695_02055</name>
</gene>
<dbReference type="Proteomes" id="UP000620366">
    <property type="component" value="Unassembled WGS sequence"/>
</dbReference>
<organism evidence="1 2">
    <name type="scientific">Feifania hominis</name>
    <dbReference type="NCBI Taxonomy" id="2763660"/>
    <lineage>
        <taxon>Bacteria</taxon>
        <taxon>Bacillati</taxon>
        <taxon>Bacillota</taxon>
        <taxon>Clostridia</taxon>
        <taxon>Eubacteriales</taxon>
        <taxon>Feifaniaceae</taxon>
        <taxon>Feifania</taxon>
    </lineage>
</organism>
<dbReference type="AlphaFoldDB" id="A0A926DCR9"/>
<accession>A0A926DCR9</accession>
<protein>
    <submittedName>
        <fullName evidence="1">Uncharacterized protein</fullName>
    </submittedName>
</protein>
<evidence type="ECO:0000313" key="1">
    <source>
        <dbReference type="EMBL" id="MBC8535477.1"/>
    </source>
</evidence>
<evidence type="ECO:0000313" key="2">
    <source>
        <dbReference type="Proteomes" id="UP000620366"/>
    </source>
</evidence>
<keyword evidence="2" id="KW-1185">Reference proteome</keyword>
<comment type="caution">
    <text evidence="1">The sequence shown here is derived from an EMBL/GenBank/DDBJ whole genome shotgun (WGS) entry which is preliminary data.</text>
</comment>